<keyword evidence="3" id="KW-0472">Membrane</keyword>
<dbReference type="PROSITE" id="PS51257">
    <property type="entry name" value="PROKAR_LIPOPROTEIN"/>
    <property type="match status" value="1"/>
</dbReference>
<evidence type="ECO:0000259" key="4">
    <source>
        <dbReference type="Pfam" id="PF13962"/>
    </source>
</evidence>
<evidence type="ECO:0000313" key="6">
    <source>
        <dbReference type="Proteomes" id="UP000516437"/>
    </source>
</evidence>
<feature type="domain" description="PGG" evidence="4">
    <location>
        <begin position="527"/>
        <end position="557"/>
    </location>
</feature>
<dbReference type="Pfam" id="PF12796">
    <property type="entry name" value="Ank_2"/>
    <property type="match status" value="1"/>
</dbReference>
<dbReference type="Pfam" id="PF13962">
    <property type="entry name" value="PGG"/>
    <property type="match status" value="1"/>
</dbReference>
<accession>A0A6A1WJY5</accession>
<dbReference type="GO" id="GO:0016020">
    <property type="term" value="C:membrane"/>
    <property type="evidence" value="ECO:0007669"/>
    <property type="project" value="TreeGrafter"/>
</dbReference>
<keyword evidence="3" id="KW-0812">Transmembrane</keyword>
<keyword evidence="6" id="KW-1185">Reference proteome</keyword>
<dbReference type="Pfam" id="PF14223">
    <property type="entry name" value="Retrotran_gag_2"/>
    <property type="match status" value="1"/>
</dbReference>
<dbReference type="Gene3D" id="1.25.40.20">
    <property type="entry name" value="Ankyrin repeat-containing domain"/>
    <property type="match status" value="1"/>
</dbReference>
<dbReference type="OrthoDB" id="1880601at2759"/>
<keyword evidence="1" id="KW-0040">ANK repeat</keyword>
<dbReference type="InterPro" id="IPR026961">
    <property type="entry name" value="PGG_dom"/>
</dbReference>
<evidence type="ECO:0000256" key="3">
    <source>
        <dbReference type="SAM" id="Phobius"/>
    </source>
</evidence>
<sequence length="594" mass="66545">MEPPKPEDDIVKYKAWIEKNASALNAIGLSCELDIFSQIKKINSAKVVWDTLAKRYGQPSQGVLNSVGEQGNSSNISGTKEDKPSGAAAKKTTDRNSSNNPGRGDEKSHDYVKYAALLNLVRSGNLDALKDFLRLHPEATSAKITFIDQTALHIAVLAGHEHIVEELVERMSDDNLAIQDIDGYTALARATTTGNYRMVECMIKKNQKLVSIAESSWGSIPVVISMNFDYKELAHYLYSLTPQHDLEPEKGHHGASLVSFAIYTLALDIAVDLIRRCPQLAFALDREQFSPLYVLASTSEAFLSGKHLVFWKRWVYSCMHVRPASRATHETRVNIQNIQGETITTSGFKKLREMKLIHIQSHELLSRMCEKISTLNEEARSNGGVYAAIFRAIKEGNFEFVYEIVRANPDLLYVIEYPAKRTIFMLALLHRQAKIFSLIYGLPQRKIALSGFDATYNNTLHMAGIFTTSTPIHHIPGAALQMQRELQWFKEVESLVPPMLKKGLNNDCLTPRQLFTRDHEDLMKKGEEWIKSTATSCTVVGALIVTIMFAAAFTVPGVSVPVNLFVLMQFPLLVDMTKSTYGPSIFNKKMKGWI</sequence>
<dbReference type="EMBL" id="RXIC02000019">
    <property type="protein sequence ID" value="KAB1225592.1"/>
    <property type="molecule type" value="Genomic_DNA"/>
</dbReference>
<evidence type="ECO:0000313" key="5">
    <source>
        <dbReference type="EMBL" id="KAB1225592.1"/>
    </source>
</evidence>
<feature type="compositionally biased region" description="Polar residues" evidence="2">
    <location>
        <begin position="60"/>
        <end position="78"/>
    </location>
</feature>
<feature type="region of interest" description="Disordered" evidence="2">
    <location>
        <begin position="60"/>
        <end position="107"/>
    </location>
</feature>
<dbReference type="PANTHER" id="PTHR24177">
    <property type="entry name" value="CASKIN"/>
    <property type="match status" value="1"/>
</dbReference>
<proteinExistence type="predicted"/>
<reference evidence="5 6" key="1">
    <citation type="journal article" date="2019" name="Plant Biotechnol. J.">
        <title>The red bayberry genome and genetic basis of sex determination.</title>
        <authorList>
            <person name="Jia H.M."/>
            <person name="Jia H.J."/>
            <person name="Cai Q.L."/>
            <person name="Wang Y."/>
            <person name="Zhao H.B."/>
            <person name="Yang W.F."/>
            <person name="Wang G.Y."/>
            <person name="Li Y.H."/>
            <person name="Zhan D.L."/>
            <person name="Shen Y.T."/>
            <person name="Niu Q.F."/>
            <person name="Chang L."/>
            <person name="Qiu J."/>
            <person name="Zhao L."/>
            <person name="Xie H.B."/>
            <person name="Fu W.Y."/>
            <person name="Jin J."/>
            <person name="Li X.W."/>
            <person name="Jiao Y."/>
            <person name="Zhou C.C."/>
            <person name="Tu T."/>
            <person name="Chai C.Y."/>
            <person name="Gao J.L."/>
            <person name="Fan L.J."/>
            <person name="van de Weg E."/>
            <person name="Wang J.Y."/>
            <person name="Gao Z.S."/>
        </authorList>
    </citation>
    <scope>NUCLEOTIDE SEQUENCE [LARGE SCALE GENOMIC DNA]</scope>
    <source>
        <tissue evidence="5">Leaves</tissue>
    </source>
</reference>
<dbReference type="PROSITE" id="PS50088">
    <property type="entry name" value="ANK_REPEAT"/>
    <property type="match status" value="1"/>
</dbReference>
<keyword evidence="3" id="KW-1133">Transmembrane helix</keyword>
<dbReference type="SMART" id="SM00248">
    <property type="entry name" value="ANK"/>
    <property type="match status" value="3"/>
</dbReference>
<evidence type="ECO:0000256" key="2">
    <source>
        <dbReference type="SAM" id="MobiDB-lite"/>
    </source>
</evidence>
<dbReference type="PANTHER" id="PTHR24177:SF329">
    <property type="entry name" value="ANKYRIN REPEAT PROTEIN"/>
    <property type="match status" value="1"/>
</dbReference>
<gene>
    <name evidence="5" type="ORF">CJ030_MR1G020807</name>
</gene>
<dbReference type="Proteomes" id="UP000516437">
    <property type="component" value="Chromosome 1"/>
</dbReference>
<evidence type="ECO:0000256" key="1">
    <source>
        <dbReference type="PROSITE-ProRule" id="PRU00023"/>
    </source>
</evidence>
<dbReference type="AlphaFoldDB" id="A0A6A1WJY5"/>
<dbReference type="InterPro" id="IPR002110">
    <property type="entry name" value="Ankyrin_rpt"/>
</dbReference>
<name>A0A6A1WJY5_9ROSI</name>
<comment type="caution">
    <text evidence="5">The sequence shown here is derived from an EMBL/GenBank/DDBJ whole genome shotgun (WGS) entry which is preliminary data.</text>
</comment>
<dbReference type="InterPro" id="IPR036770">
    <property type="entry name" value="Ankyrin_rpt-contain_sf"/>
</dbReference>
<feature type="transmembrane region" description="Helical" evidence="3">
    <location>
        <begin position="540"/>
        <end position="568"/>
    </location>
</feature>
<organism evidence="5 6">
    <name type="scientific">Morella rubra</name>
    <name type="common">Chinese bayberry</name>
    <dbReference type="NCBI Taxonomy" id="262757"/>
    <lineage>
        <taxon>Eukaryota</taxon>
        <taxon>Viridiplantae</taxon>
        <taxon>Streptophyta</taxon>
        <taxon>Embryophyta</taxon>
        <taxon>Tracheophyta</taxon>
        <taxon>Spermatophyta</taxon>
        <taxon>Magnoliopsida</taxon>
        <taxon>eudicotyledons</taxon>
        <taxon>Gunneridae</taxon>
        <taxon>Pentapetalae</taxon>
        <taxon>rosids</taxon>
        <taxon>fabids</taxon>
        <taxon>Fagales</taxon>
        <taxon>Myricaceae</taxon>
        <taxon>Morella</taxon>
    </lineage>
</organism>
<feature type="repeat" description="ANK" evidence="1">
    <location>
        <begin position="147"/>
        <end position="179"/>
    </location>
</feature>
<protein>
    <recommendedName>
        <fullName evidence="4">PGG domain-containing protein</fullName>
    </recommendedName>
</protein>
<dbReference type="SUPFAM" id="SSF48403">
    <property type="entry name" value="Ankyrin repeat"/>
    <property type="match status" value="1"/>
</dbReference>